<evidence type="ECO:0008006" key="13">
    <source>
        <dbReference type="Google" id="ProtNLM"/>
    </source>
</evidence>
<keyword evidence="12" id="KW-1185">Reference proteome</keyword>
<evidence type="ECO:0000256" key="7">
    <source>
        <dbReference type="ARBA" id="ARBA00023242"/>
    </source>
</evidence>
<dbReference type="GO" id="GO:0005634">
    <property type="term" value="C:nucleus"/>
    <property type="evidence" value="ECO:0007669"/>
    <property type="project" value="UniProtKB-SubCell"/>
</dbReference>
<sequence length="695" mass="75580">MAPSGPRKGSAPTGPRNSRGTSNGTKAASRGGISKRRSNVTGRVDKDGDLDMDAPSAANRNSRKTKRAEPNDPTAAARSTRPAPTGSRAPRPNAKTQQIIQRVFNGTGGSLSSRIASGISGGAKAFKSTRPVNAPNTMTLQVQGLKSSKAASNEGGGLKELLTFLERKAQVVSKTARNIRIKKSSINGDFVYITASKEDAEEILKLNGFAFAGTSLNITEAPGDLPPASDNNMSSTALEVKDALRNVLSLRYDSGAKLLNLSSLGEDAGLNQMGFFSGESKPEKLFRALMAVCDGLFKTAQEKRAAVASVSLAGNSIDDVLQIMSLTETFPDLVNLDLSRNHFKDLKGLQKWRYRLRKLETLLLNENPIEAANPNYAAELTNWFPRLQNLSGIQVRTPEQVAAMEAAARPTPIPQHGADFRDINGVGEGFIKEFVSMYDVDRQNLAAKYYDNESTFSIAVINSSPHPQNNQPPGWGAYIKFSRNHNKITHTSTRIQRLFVGTNLIQSAWQQLPPTRHPDLLAEFNKYIIDCHPIHGLPDPSGASPVGVDGMIITMHGEFEDQEPGTIKTAKRSFSRTFLLGPGAPGRNPIRVISDMLSVRAFNPPPGSTPEPTVQPVAQPVVQPVAQPIVQPVTQPNADLQQQMVIELCNRTGMTPEYSKFCLDGANWNFDQALVMFNEKRVRVFPYDPDEVEAN</sequence>
<dbReference type="InterPro" id="IPR005637">
    <property type="entry name" value="TAP_C_dom"/>
</dbReference>
<dbReference type="InterPro" id="IPR009060">
    <property type="entry name" value="UBA-like_sf"/>
</dbReference>
<dbReference type="InterPro" id="IPR032675">
    <property type="entry name" value="LRR_dom_sf"/>
</dbReference>
<protein>
    <recommendedName>
        <fullName evidence="13">mRNA export factor mex67</fullName>
    </recommendedName>
</protein>
<feature type="compositionally biased region" description="Low complexity" evidence="8">
    <location>
        <begin position="73"/>
        <end position="85"/>
    </location>
</feature>
<dbReference type="Pfam" id="PF22602">
    <property type="entry name" value="NXF_NTF2"/>
    <property type="match status" value="1"/>
</dbReference>
<evidence type="ECO:0000256" key="6">
    <source>
        <dbReference type="ARBA" id="ARBA00022816"/>
    </source>
</evidence>
<evidence type="ECO:0000256" key="3">
    <source>
        <dbReference type="ARBA" id="ARBA00022448"/>
    </source>
</evidence>
<dbReference type="Pfam" id="PF03943">
    <property type="entry name" value="TAP_C"/>
    <property type="match status" value="1"/>
</dbReference>
<dbReference type="CDD" id="cd14342">
    <property type="entry name" value="UBA_TAP-C"/>
    <property type="match status" value="1"/>
</dbReference>
<accession>A0AAX6M6Q3</accession>
<dbReference type="PANTHER" id="PTHR10662">
    <property type="entry name" value="NUCLEAR RNA EXPORT FACTOR"/>
    <property type="match status" value="1"/>
</dbReference>
<reference evidence="11 12" key="1">
    <citation type="journal article" date="2024" name="Front Chem Biol">
        <title>Unveiling the potential of Daldinia eschscholtzii MFLUCC 19-0629 through bioactivity and bioinformatics studies for enhanced sustainable agriculture production.</title>
        <authorList>
            <person name="Brooks S."/>
            <person name="Weaver J.A."/>
            <person name="Klomchit A."/>
            <person name="Alharthi S.A."/>
            <person name="Onlamun T."/>
            <person name="Nurani R."/>
            <person name="Vong T.K."/>
            <person name="Alberti F."/>
            <person name="Greco C."/>
        </authorList>
    </citation>
    <scope>NUCLEOTIDE SEQUENCE [LARGE SCALE GENOMIC DNA]</scope>
    <source>
        <strain evidence="11">MFLUCC 19-0629</strain>
    </source>
</reference>
<dbReference type="GO" id="GO:0016973">
    <property type="term" value="P:poly(A)+ mRNA export from nucleus"/>
    <property type="evidence" value="ECO:0007669"/>
    <property type="project" value="TreeGrafter"/>
</dbReference>
<keyword evidence="3" id="KW-0813">Transport</keyword>
<evidence type="ECO:0000256" key="2">
    <source>
        <dbReference type="ARBA" id="ARBA00009285"/>
    </source>
</evidence>
<evidence type="ECO:0000256" key="4">
    <source>
        <dbReference type="ARBA" id="ARBA00022614"/>
    </source>
</evidence>
<dbReference type="SUPFAM" id="SSF46934">
    <property type="entry name" value="UBA-like"/>
    <property type="match status" value="1"/>
</dbReference>
<keyword evidence="6" id="KW-0509">mRNA transport</keyword>
<dbReference type="InterPro" id="IPR030217">
    <property type="entry name" value="NXF_fam"/>
</dbReference>
<dbReference type="Gene3D" id="3.80.10.10">
    <property type="entry name" value="Ribonuclease Inhibitor"/>
    <property type="match status" value="1"/>
</dbReference>
<organism evidence="11 12">
    <name type="scientific">Daldinia eschscholtzii</name>
    <dbReference type="NCBI Taxonomy" id="292717"/>
    <lineage>
        <taxon>Eukaryota</taxon>
        <taxon>Fungi</taxon>
        <taxon>Dikarya</taxon>
        <taxon>Ascomycota</taxon>
        <taxon>Pezizomycotina</taxon>
        <taxon>Sordariomycetes</taxon>
        <taxon>Xylariomycetidae</taxon>
        <taxon>Xylariales</taxon>
        <taxon>Hypoxylaceae</taxon>
        <taxon>Daldinia</taxon>
    </lineage>
</organism>
<evidence type="ECO:0000256" key="8">
    <source>
        <dbReference type="SAM" id="MobiDB-lite"/>
    </source>
</evidence>
<feature type="compositionally biased region" description="Polar residues" evidence="8">
    <location>
        <begin position="15"/>
        <end position="26"/>
    </location>
</feature>
<keyword evidence="4" id="KW-0433">Leucine-rich repeat</keyword>
<dbReference type="InterPro" id="IPR040736">
    <property type="entry name" value="Mex67_RRM"/>
</dbReference>
<feature type="domain" description="NTF2" evidence="9">
    <location>
        <begin position="426"/>
        <end position="599"/>
    </location>
</feature>
<dbReference type="EMBL" id="JBANMG010000010">
    <property type="protein sequence ID" value="KAK6948298.1"/>
    <property type="molecule type" value="Genomic_DNA"/>
</dbReference>
<dbReference type="PROSITE" id="PS51450">
    <property type="entry name" value="LRR"/>
    <property type="match status" value="1"/>
</dbReference>
<keyword evidence="7" id="KW-0539">Nucleus</keyword>
<dbReference type="GO" id="GO:0003723">
    <property type="term" value="F:RNA binding"/>
    <property type="evidence" value="ECO:0007669"/>
    <property type="project" value="TreeGrafter"/>
</dbReference>
<dbReference type="InterPro" id="IPR002075">
    <property type="entry name" value="NTF2_dom"/>
</dbReference>
<comment type="subcellular location">
    <subcellularLocation>
        <location evidence="1">Nucleus</location>
    </subcellularLocation>
</comment>
<evidence type="ECO:0000313" key="12">
    <source>
        <dbReference type="Proteomes" id="UP001369815"/>
    </source>
</evidence>
<evidence type="ECO:0000256" key="1">
    <source>
        <dbReference type="ARBA" id="ARBA00004123"/>
    </source>
</evidence>
<keyword evidence="5" id="KW-0677">Repeat</keyword>
<dbReference type="Gene3D" id="3.10.450.50">
    <property type="match status" value="1"/>
</dbReference>
<proteinExistence type="inferred from homology"/>
<dbReference type="Proteomes" id="UP001369815">
    <property type="component" value="Unassembled WGS sequence"/>
</dbReference>
<dbReference type="PROSITE" id="PS51281">
    <property type="entry name" value="TAP_C"/>
    <property type="match status" value="1"/>
</dbReference>
<comment type="caution">
    <text evidence="11">The sequence shown here is derived from an EMBL/GenBank/DDBJ whole genome shotgun (WGS) entry which is preliminary data.</text>
</comment>
<dbReference type="InterPro" id="IPR001611">
    <property type="entry name" value="Leu-rich_rpt"/>
</dbReference>
<dbReference type="PROSITE" id="PS50177">
    <property type="entry name" value="NTF2_DOMAIN"/>
    <property type="match status" value="1"/>
</dbReference>
<dbReference type="FunFam" id="3.10.450.50:FF:000013">
    <property type="entry name" value="mRNA export factor mex67"/>
    <property type="match status" value="1"/>
</dbReference>
<dbReference type="InterPro" id="IPR032710">
    <property type="entry name" value="NTF2-like_dom_sf"/>
</dbReference>
<dbReference type="InterPro" id="IPR018222">
    <property type="entry name" value="Nuclear_transport_factor_2_euk"/>
</dbReference>
<dbReference type="SUPFAM" id="SSF54427">
    <property type="entry name" value="NTF2-like"/>
    <property type="match status" value="1"/>
</dbReference>
<dbReference type="AlphaFoldDB" id="A0AAX6M6Q3"/>
<feature type="domain" description="TAP-C" evidence="10">
    <location>
        <begin position="639"/>
        <end position="695"/>
    </location>
</feature>
<evidence type="ECO:0000259" key="9">
    <source>
        <dbReference type="PROSITE" id="PS50177"/>
    </source>
</evidence>
<evidence type="ECO:0000259" key="10">
    <source>
        <dbReference type="PROSITE" id="PS51281"/>
    </source>
</evidence>
<dbReference type="SUPFAM" id="SSF52058">
    <property type="entry name" value="L domain-like"/>
    <property type="match status" value="1"/>
</dbReference>
<dbReference type="PANTHER" id="PTHR10662:SF22">
    <property type="entry name" value="NUCLEAR RNA EXPORT FACTOR 1"/>
    <property type="match status" value="1"/>
</dbReference>
<feature type="region of interest" description="Disordered" evidence="8">
    <location>
        <begin position="1"/>
        <end position="98"/>
    </location>
</feature>
<evidence type="ECO:0000313" key="11">
    <source>
        <dbReference type="EMBL" id="KAK6948298.1"/>
    </source>
</evidence>
<comment type="similarity">
    <text evidence="2">Belongs to the NXF family.</text>
</comment>
<gene>
    <name evidence="11" type="ORF">Daesc_010063</name>
</gene>
<dbReference type="SMART" id="SM00804">
    <property type="entry name" value="TAP_C"/>
    <property type="match status" value="1"/>
</dbReference>
<evidence type="ECO:0000256" key="5">
    <source>
        <dbReference type="ARBA" id="ARBA00022737"/>
    </source>
</evidence>
<name>A0AAX6M6Q3_9PEZI</name>
<dbReference type="Gene3D" id="1.10.8.10">
    <property type="entry name" value="DNA helicase RuvA subunit, C-terminal domain"/>
    <property type="match status" value="1"/>
</dbReference>
<dbReference type="Pfam" id="PF18444">
    <property type="entry name" value="RRM_9"/>
    <property type="match status" value="1"/>
</dbReference>